<dbReference type="PANTHER" id="PTHR33885">
    <property type="entry name" value="PHAGE SHOCK PROTEIN C"/>
    <property type="match status" value="1"/>
</dbReference>
<evidence type="ECO:0000313" key="10">
    <source>
        <dbReference type="Proteomes" id="UP001614394"/>
    </source>
</evidence>
<evidence type="ECO:0000259" key="8">
    <source>
        <dbReference type="Pfam" id="PF04024"/>
    </source>
</evidence>
<feature type="region of interest" description="Disordered" evidence="6">
    <location>
        <begin position="1"/>
        <end position="28"/>
    </location>
</feature>
<keyword evidence="2" id="KW-1003">Cell membrane</keyword>
<dbReference type="Pfam" id="PF04024">
    <property type="entry name" value="PspC"/>
    <property type="match status" value="1"/>
</dbReference>
<sequence>MTQDSRPAFEAEADATPDLPDSPEPPARRRIVRSRRRVVAGVCDGAGRYFDLDPVIFRIVLAVLSLTGGIGLIVYGMAWLVIPQEGEDQSEAHRLLSGRVEGTALTAVLVALVGCGLYASMLGNGTDQGFSILLLAAVVGAVYWSQQRRRAQLDGEASAVAAGPAADAPPAAQAPPSPVTPSWWRDPLTKDFSAGVSSSTGYLWGPDDGPYEEQDRKAWRARKSAARRESSWLGVLAFFVALMAGAVGTAASWHGHPLGTALEIGLASALAVFGLAFVLSAWTGRARGGTAFWAVLTIALLVGAAAVPKSMTTDWATTDWRPVAVSDVQPHYEQGTGHGLLDLTALPLGGKTVTTKLEVGAGRAEVRLPRNATVRLTYQMGFGEVQLPGKVNHGVDISSDTHSQVVFAPDAGTPSTGTIELDVEVGAGQLRVVR</sequence>
<comment type="caution">
    <text evidence="9">The sequence shown here is derived from an EMBL/GenBank/DDBJ whole genome shotgun (WGS) entry which is preliminary data.</text>
</comment>
<dbReference type="Proteomes" id="UP001614394">
    <property type="component" value="Unassembled WGS sequence"/>
</dbReference>
<dbReference type="RefSeq" id="WP_399644355.1">
    <property type="nucleotide sequence ID" value="NZ_JBITYG010000001.1"/>
</dbReference>
<keyword evidence="5 7" id="KW-0472">Membrane</keyword>
<evidence type="ECO:0000256" key="7">
    <source>
        <dbReference type="SAM" id="Phobius"/>
    </source>
</evidence>
<proteinExistence type="predicted"/>
<evidence type="ECO:0000256" key="1">
    <source>
        <dbReference type="ARBA" id="ARBA00004162"/>
    </source>
</evidence>
<organism evidence="9 10">
    <name type="scientific">Streptomyces fildesensis</name>
    <dbReference type="NCBI Taxonomy" id="375757"/>
    <lineage>
        <taxon>Bacteria</taxon>
        <taxon>Bacillati</taxon>
        <taxon>Actinomycetota</taxon>
        <taxon>Actinomycetes</taxon>
        <taxon>Kitasatosporales</taxon>
        <taxon>Streptomycetaceae</taxon>
        <taxon>Streptomyces</taxon>
    </lineage>
</organism>
<feature type="transmembrane region" description="Helical" evidence="7">
    <location>
        <begin position="290"/>
        <end position="307"/>
    </location>
</feature>
<keyword evidence="10" id="KW-1185">Reference proteome</keyword>
<feature type="transmembrane region" description="Helical" evidence="7">
    <location>
        <begin position="128"/>
        <end position="145"/>
    </location>
</feature>
<gene>
    <name evidence="9" type="ORF">ACIGXA_04575</name>
</gene>
<dbReference type="InterPro" id="IPR007168">
    <property type="entry name" value="Phageshock_PspC_N"/>
</dbReference>
<feature type="transmembrane region" description="Helical" evidence="7">
    <location>
        <begin position="55"/>
        <end position="82"/>
    </location>
</feature>
<keyword evidence="4 7" id="KW-1133">Transmembrane helix</keyword>
<dbReference type="InterPro" id="IPR052027">
    <property type="entry name" value="PspC"/>
</dbReference>
<evidence type="ECO:0000256" key="3">
    <source>
        <dbReference type="ARBA" id="ARBA00022692"/>
    </source>
</evidence>
<accession>A0ABW8C1K4</accession>
<feature type="transmembrane region" description="Helical" evidence="7">
    <location>
        <begin position="103"/>
        <end position="122"/>
    </location>
</feature>
<evidence type="ECO:0000256" key="4">
    <source>
        <dbReference type="ARBA" id="ARBA00022989"/>
    </source>
</evidence>
<reference evidence="9 10" key="1">
    <citation type="submission" date="2024-10" db="EMBL/GenBank/DDBJ databases">
        <title>The Natural Products Discovery Center: Release of the First 8490 Sequenced Strains for Exploring Actinobacteria Biosynthetic Diversity.</title>
        <authorList>
            <person name="Kalkreuter E."/>
            <person name="Kautsar S.A."/>
            <person name="Yang D."/>
            <person name="Bader C.D."/>
            <person name="Teijaro C.N."/>
            <person name="Fluegel L."/>
            <person name="Davis C.M."/>
            <person name="Simpson J.R."/>
            <person name="Lauterbach L."/>
            <person name="Steele A.D."/>
            <person name="Gui C."/>
            <person name="Meng S."/>
            <person name="Li G."/>
            <person name="Viehrig K."/>
            <person name="Ye F."/>
            <person name="Su P."/>
            <person name="Kiefer A.F."/>
            <person name="Nichols A."/>
            <person name="Cepeda A.J."/>
            <person name="Yan W."/>
            <person name="Fan B."/>
            <person name="Jiang Y."/>
            <person name="Adhikari A."/>
            <person name="Zheng C.-J."/>
            <person name="Schuster L."/>
            <person name="Cowan T.M."/>
            <person name="Smanski M.J."/>
            <person name="Chevrette M.G."/>
            <person name="De Carvalho L.P.S."/>
            <person name="Shen B."/>
        </authorList>
    </citation>
    <scope>NUCLEOTIDE SEQUENCE [LARGE SCALE GENOMIC DNA]</scope>
    <source>
        <strain evidence="9 10">NPDC053399</strain>
    </source>
</reference>
<evidence type="ECO:0000256" key="5">
    <source>
        <dbReference type="ARBA" id="ARBA00023136"/>
    </source>
</evidence>
<evidence type="ECO:0000256" key="6">
    <source>
        <dbReference type="SAM" id="MobiDB-lite"/>
    </source>
</evidence>
<feature type="domain" description="Phage shock protein PspC N-terminal" evidence="8">
    <location>
        <begin position="29"/>
        <end position="85"/>
    </location>
</feature>
<dbReference type="PANTHER" id="PTHR33885:SF3">
    <property type="entry name" value="PHAGE SHOCK PROTEIN C"/>
    <property type="match status" value="1"/>
</dbReference>
<comment type="subcellular location">
    <subcellularLocation>
        <location evidence="1">Cell membrane</location>
        <topology evidence="1">Single-pass membrane protein</topology>
    </subcellularLocation>
</comment>
<evidence type="ECO:0000256" key="2">
    <source>
        <dbReference type="ARBA" id="ARBA00022475"/>
    </source>
</evidence>
<keyword evidence="3 7" id="KW-0812">Transmembrane</keyword>
<dbReference type="EMBL" id="JBITYG010000001">
    <property type="protein sequence ID" value="MFI9099777.1"/>
    <property type="molecule type" value="Genomic_DNA"/>
</dbReference>
<feature type="compositionally biased region" description="Low complexity" evidence="6">
    <location>
        <begin position="160"/>
        <end position="171"/>
    </location>
</feature>
<evidence type="ECO:0000313" key="9">
    <source>
        <dbReference type="EMBL" id="MFI9099777.1"/>
    </source>
</evidence>
<name>A0ABW8C1K4_9ACTN</name>
<feature type="transmembrane region" description="Helical" evidence="7">
    <location>
        <begin position="264"/>
        <end position="283"/>
    </location>
</feature>
<protein>
    <submittedName>
        <fullName evidence="9">PspC domain-containing protein</fullName>
    </submittedName>
</protein>
<feature type="transmembrane region" description="Helical" evidence="7">
    <location>
        <begin position="232"/>
        <end position="252"/>
    </location>
</feature>
<feature type="region of interest" description="Disordered" evidence="6">
    <location>
        <begin position="160"/>
        <end position="185"/>
    </location>
</feature>